<dbReference type="GO" id="GO:0015095">
    <property type="term" value="F:magnesium ion transmembrane transporter activity"/>
    <property type="evidence" value="ECO:0007669"/>
    <property type="project" value="UniProtKB-UniRule"/>
</dbReference>
<keyword evidence="6 9" id="KW-1133">Transmembrane helix</keyword>
<evidence type="ECO:0000256" key="5">
    <source>
        <dbReference type="ARBA" id="ARBA00022842"/>
    </source>
</evidence>
<organism evidence="11 12">
    <name type="scientific">Spirosoma rhododendri</name>
    <dbReference type="NCBI Taxonomy" id="2728024"/>
    <lineage>
        <taxon>Bacteria</taxon>
        <taxon>Pseudomonadati</taxon>
        <taxon>Bacteroidota</taxon>
        <taxon>Cytophagia</taxon>
        <taxon>Cytophagales</taxon>
        <taxon>Cytophagaceae</taxon>
        <taxon>Spirosoma</taxon>
    </lineage>
</organism>
<evidence type="ECO:0000256" key="8">
    <source>
        <dbReference type="PROSITE-ProRule" id="PRU00703"/>
    </source>
</evidence>
<dbReference type="PANTHER" id="PTHR43773">
    <property type="entry name" value="MAGNESIUM TRANSPORTER MGTE"/>
    <property type="match status" value="1"/>
</dbReference>
<dbReference type="PANTHER" id="PTHR43773:SF1">
    <property type="entry name" value="MAGNESIUM TRANSPORTER MGTE"/>
    <property type="match status" value="1"/>
</dbReference>
<feature type="transmembrane region" description="Helical" evidence="9">
    <location>
        <begin position="355"/>
        <end position="376"/>
    </location>
</feature>
<keyword evidence="7 9" id="KW-0472">Membrane</keyword>
<keyword evidence="3 9" id="KW-0813">Transport</keyword>
<dbReference type="Pfam" id="PF03448">
    <property type="entry name" value="MgtE_N"/>
    <property type="match status" value="1"/>
</dbReference>
<dbReference type="Pfam" id="PF00571">
    <property type="entry name" value="CBS"/>
    <property type="match status" value="2"/>
</dbReference>
<dbReference type="RefSeq" id="WP_169552022.1">
    <property type="nucleotide sequence ID" value="NZ_CP051677.1"/>
</dbReference>
<evidence type="ECO:0000256" key="2">
    <source>
        <dbReference type="ARBA" id="ARBA00009749"/>
    </source>
</evidence>
<protein>
    <recommendedName>
        <fullName evidence="9">Magnesium transporter MgtE</fullName>
    </recommendedName>
</protein>
<evidence type="ECO:0000259" key="10">
    <source>
        <dbReference type="PROSITE" id="PS51371"/>
    </source>
</evidence>
<dbReference type="Gene3D" id="3.10.580.10">
    <property type="entry name" value="CBS-domain"/>
    <property type="match status" value="1"/>
</dbReference>
<reference evidence="11 12" key="1">
    <citation type="submission" date="2020-04" db="EMBL/GenBank/DDBJ databases">
        <title>Genome sequencing of novel species.</title>
        <authorList>
            <person name="Heo J."/>
            <person name="Kim S.-J."/>
            <person name="Kim J.-S."/>
            <person name="Hong S.-B."/>
            <person name="Kwon S.-W."/>
        </authorList>
    </citation>
    <scope>NUCLEOTIDE SEQUENCE [LARGE SCALE GENOMIC DNA]</scope>
    <source>
        <strain evidence="11 12">CJU-R4</strain>
    </source>
</reference>
<dbReference type="InterPro" id="IPR000644">
    <property type="entry name" value="CBS_dom"/>
</dbReference>
<dbReference type="GO" id="GO:0046872">
    <property type="term" value="F:metal ion binding"/>
    <property type="evidence" value="ECO:0007669"/>
    <property type="project" value="UniProtKB-KW"/>
</dbReference>
<dbReference type="PROSITE" id="PS51371">
    <property type="entry name" value="CBS"/>
    <property type="match status" value="1"/>
</dbReference>
<dbReference type="Proteomes" id="UP000501128">
    <property type="component" value="Chromosome"/>
</dbReference>
<proteinExistence type="inferred from homology"/>
<comment type="function">
    <text evidence="9">Acts as a magnesium transporter.</text>
</comment>
<feature type="transmembrane region" description="Helical" evidence="9">
    <location>
        <begin position="429"/>
        <end position="452"/>
    </location>
</feature>
<dbReference type="EMBL" id="CP051677">
    <property type="protein sequence ID" value="QJD80063.1"/>
    <property type="molecule type" value="Genomic_DNA"/>
</dbReference>
<keyword evidence="9" id="KW-1003">Cell membrane</keyword>
<dbReference type="InterPro" id="IPR046342">
    <property type="entry name" value="CBS_dom_sf"/>
</dbReference>
<dbReference type="AlphaFoldDB" id="A0A7L5DS42"/>
<dbReference type="InterPro" id="IPR006669">
    <property type="entry name" value="MgtE_transporter"/>
</dbReference>
<dbReference type="Gene3D" id="1.10.357.20">
    <property type="entry name" value="SLC41 divalent cation transporters, integral membrane domain"/>
    <property type="match status" value="1"/>
</dbReference>
<evidence type="ECO:0000256" key="7">
    <source>
        <dbReference type="ARBA" id="ARBA00023136"/>
    </source>
</evidence>
<feature type="transmembrane region" description="Helical" evidence="9">
    <location>
        <begin position="313"/>
        <end position="334"/>
    </location>
</feature>
<dbReference type="InterPro" id="IPR006667">
    <property type="entry name" value="SLC41_membr_dom"/>
</dbReference>
<comment type="subcellular location">
    <subcellularLocation>
        <location evidence="9">Cell membrane</location>
        <topology evidence="9">Multi-pass membrane protein</topology>
    </subcellularLocation>
    <subcellularLocation>
        <location evidence="1">Membrane</location>
        <topology evidence="1">Multi-pass membrane protein</topology>
    </subcellularLocation>
</comment>
<accession>A0A7L5DS42</accession>
<dbReference type="SMART" id="SM00924">
    <property type="entry name" value="MgtE_N"/>
    <property type="match status" value="1"/>
</dbReference>
<evidence type="ECO:0000256" key="4">
    <source>
        <dbReference type="ARBA" id="ARBA00022692"/>
    </source>
</evidence>
<dbReference type="NCBIfam" id="TIGR00400">
    <property type="entry name" value="mgtE"/>
    <property type="match status" value="1"/>
</dbReference>
<evidence type="ECO:0000256" key="3">
    <source>
        <dbReference type="ARBA" id="ARBA00022448"/>
    </source>
</evidence>
<evidence type="ECO:0000256" key="9">
    <source>
        <dbReference type="RuleBase" id="RU362011"/>
    </source>
</evidence>
<keyword evidence="9" id="KW-0479">Metal-binding</keyword>
<evidence type="ECO:0000256" key="1">
    <source>
        <dbReference type="ARBA" id="ARBA00004141"/>
    </source>
</evidence>
<keyword evidence="5 9" id="KW-0460">Magnesium</keyword>
<comment type="subunit">
    <text evidence="9">Homodimer.</text>
</comment>
<dbReference type="SMART" id="SM00116">
    <property type="entry name" value="CBS"/>
    <property type="match status" value="2"/>
</dbReference>
<keyword evidence="4 9" id="KW-0812">Transmembrane</keyword>
<dbReference type="SUPFAM" id="SSF158791">
    <property type="entry name" value="MgtE N-terminal domain-like"/>
    <property type="match status" value="1"/>
</dbReference>
<dbReference type="Pfam" id="PF01769">
    <property type="entry name" value="MgtE"/>
    <property type="match status" value="1"/>
</dbReference>
<dbReference type="InterPro" id="IPR038076">
    <property type="entry name" value="MgtE_N_sf"/>
</dbReference>
<keyword evidence="8" id="KW-0129">CBS domain</keyword>
<feature type="transmembrane region" description="Helical" evidence="9">
    <location>
        <begin position="388"/>
        <end position="417"/>
    </location>
</feature>
<dbReference type="SUPFAM" id="SSF161093">
    <property type="entry name" value="MgtE membrane domain-like"/>
    <property type="match status" value="1"/>
</dbReference>
<name>A0A7L5DS42_9BACT</name>
<dbReference type="CDD" id="cd04606">
    <property type="entry name" value="CBS_pair_Mg_transporter"/>
    <property type="match status" value="1"/>
</dbReference>
<gene>
    <name evidence="11" type="primary">mgtE</name>
    <name evidence="11" type="ORF">HH216_17815</name>
</gene>
<keyword evidence="12" id="KW-1185">Reference proteome</keyword>
<comment type="similarity">
    <text evidence="2 9">Belongs to the SLC41A transporter family.</text>
</comment>
<evidence type="ECO:0000313" key="12">
    <source>
        <dbReference type="Proteomes" id="UP000501128"/>
    </source>
</evidence>
<feature type="transmembrane region" description="Helical" evidence="9">
    <location>
        <begin position="281"/>
        <end position="301"/>
    </location>
</feature>
<dbReference type="Gene3D" id="1.25.60.10">
    <property type="entry name" value="MgtE N-terminal domain-like"/>
    <property type="match status" value="1"/>
</dbReference>
<dbReference type="KEGG" id="srho:HH216_17815"/>
<dbReference type="InterPro" id="IPR036739">
    <property type="entry name" value="SLC41_membr_dom_sf"/>
</dbReference>
<sequence>MPVTSKIINDIHQRNWSALKGVVPYLDPSELADLLNELPPHEQAVFFRLLPESVAAQSFEHLDADQQQGLMEQLGQREVATLLNGLAPDDRTALLEELPSQVLYQTLNLLTDDERAIASSLLGYAEGSIGRRMTPYYLAVRPEQTVRQVLEHIRTKGQRSETITHIYVVDGAHRLIDDLRISQILFAPEMATVDSLMDREFVCLHVTDGQEAAISAFKRYDRPALPVVTDDGVLVGIVTADDMIDVIEQADTEDIQKFGGLESLDLPYTKTPMLEMVRKRAGWLIVLFLSEMLTASAMGYFENEIERAVVLALFIPLIISSGGNSGSQAATLIIRAMALHELTLPDWWRVMRKELFSGLLLGLILGVIGLLRIVIWQKTGLYDYGQHWFLIALTVGSTLIGIVLWGTLSGAMIPFLLRRFGLDPATSSAPFVATLVDVTGLVIYFSIASIILRGTLL</sequence>
<dbReference type="InterPro" id="IPR006668">
    <property type="entry name" value="Mg_transptr_MgtE_intracell_dom"/>
</dbReference>
<feature type="domain" description="CBS" evidence="10">
    <location>
        <begin position="197"/>
        <end position="253"/>
    </location>
</feature>
<dbReference type="SUPFAM" id="SSF54631">
    <property type="entry name" value="CBS-domain pair"/>
    <property type="match status" value="1"/>
</dbReference>
<dbReference type="GO" id="GO:0005886">
    <property type="term" value="C:plasma membrane"/>
    <property type="evidence" value="ECO:0007669"/>
    <property type="project" value="UniProtKB-SubCell"/>
</dbReference>
<evidence type="ECO:0000313" key="11">
    <source>
        <dbReference type="EMBL" id="QJD80063.1"/>
    </source>
</evidence>
<evidence type="ECO:0000256" key="6">
    <source>
        <dbReference type="ARBA" id="ARBA00022989"/>
    </source>
</evidence>